<proteinExistence type="predicted"/>
<dbReference type="InterPro" id="IPR013078">
    <property type="entry name" value="His_Pase_superF_clade-1"/>
</dbReference>
<evidence type="ECO:0000256" key="2">
    <source>
        <dbReference type="PIRSR" id="PIRSR613078-1"/>
    </source>
</evidence>
<dbReference type="Pfam" id="PF00300">
    <property type="entry name" value="His_Phos_1"/>
    <property type="match status" value="1"/>
</dbReference>
<dbReference type="STRING" id="576118.SAMN05216216_10733"/>
<dbReference type="Proteomes" id="UP000199008">
    <property type="component" value="Unassembled WGS sequence"/>
</dbReference>
<dbReference type="GO" id="GO:0045820">
    <property type="term" value="P:negative regulation of glycolytic process"/>
    <property type="evidence" value="ECO:0007669"/>
    <property type="project" value="TreeGrafter"/>
</dbReference>
<keyword evidence="1" id="KW-0378">Hydrolase</keyword>
<organism evidence="4 5">
    <name type="scientific">Lacicoccus qingdaonensis</name>
    <dbReference type="NCBI Taxonomy" id="576118"/>
    <lineage>
        <taxon>Bacteria</taxon>
        <taxon>Bacillati</taxon>
        <taxon>Bacillota</taxon>
        <taxon>Bacilli</taxon>
        <taxon>Bacillales</taxon>
        <taxon>Salinicoccaceae</taxon>
        <taxon>Lacicoccus</taxon>
    </lineage>
</organism>
<protein>
    <submittedName>
        <fullName evidence="4">Broad-specificity phosphatase PhoE</fullName>
    </submittedName>
</protein>
<dbReference type="Gene3D" id="3.40.50.1240">
    <property type="entry name" value="Phosphoglycerate mutase-like"/>
    <property type="match status" value="1"/>
</dbReference>
<feature type="binding site" evidence="3">
    <location>
        <position position="53"/>
    </location>
    <ligand>
        <name>substrate</name>
    </ligand>
</feature>
<dbReference type="GO" id="GO:0005829">
    <property type="term" value="C:cytosol"/>
    <property type="evidence" value="ECO:0007669"/>
    <property type="project" value="TreeGrafter"/>
</dbReference>
<dbReference type="InterPro" id="IPR051695">
    <property type="entry name" value="Phosphoglycerate_Mutase"/>
</dbReference>
<reference evidence="5" key="1">
    <citation type="submission" date="2016-10" db="EMBL/GenBank/DDBJ databases">
        <authorList>
            <person name="Varghese N."/>
            <person name="Submissions S."/>
        </authorList>
    </citation>
    <scope>NUCLEOTIDE SEQUENCE [LARGE SCALE GENOMIC DNA]</scope>
    <source>
        <strain evidence="5">CGMCC 1.8895</strain>
    </source>
</reference>
<keyword evidence="5" id="KW-1185">Reference proteome</keyword>
<dbReference type="PANTHER" id="PTHR46517">
    <property type="entry name" value="FRUCTOSE-2,6-BISPHOSPHATASE TIGAR"/>
    <property type="match status" value="1"/>
</dbReference>
<dbReference type="EMBL" id="FNFY01000007">
    <property type="protein sequence ID" value="SDK69237.1"/>
    <property type="molecule type" value="Genomic_DNA"/>
</dbReference>
<dbReference type="SMART" id="SM00855">
    <property type="entry name" value="PGAM"/>
    <property type="match status" value="1"/>
</dbReference>
<evidence type="ECO:0000256" key="3">
    <source>
        <dbReference type="PIRSR" id="PIRSR613078-2"/>
    </source>
</evidence>
<sequence length="182" mass="20793">MIRHGLTEYNKSLRLQGASDIPLNEAGLLQAKNASEFFKDEKFDVILSSPLSRAYATAEIINEHHDLKIHKMDELKEQYFGPFEGEHIENIRLKYPEGDIPGVETFDSLAQRAAAVMQYIEDNHKDENVLVTAHSRTIKSILSLYTDEVHMVFTKLDNCSLSVLEPENNKWKVLDYNVSTLV</sequence>
<dbReference type="AlphaFoldDB" id="A0A1G9DZC9"/>
<feature type="binding site" evidence="3">
    <location>
        <begin position="3"/>
        <end position="10"/>
    </location>
    <ligand>
        <name>substrate</name>
    </ligand>
</feature>
<name>A0A1G9DZC9_9BACL</name>
<evidence type="ECO:0000256" key="1">
    <source>
        <dbReference type="ARBA" id="ARBA00022801"/>
    </source>
</evidence>
<evidence type="ECO:0000313" key="5">
    <source>
        <dbReference type="Proteomes" id="UP000199008"/>
    </source>
</evidence>
<feature type="active site" description="Tele-phosphohistidine intermediate" evidence="2">
    <location>
        <position position="4"/>
    </location>
</feature>
<dbReference type="InterPro" id="IPR029033">
    <property type="entry name" value="His_PPase_superfam"/>
</dbReference>
<gene>
    <name evidence="4" type="ORF">SAMN05216216_10733</name>
</gene>
<dbReference type="PIRSF" id="PIRSF000709">
    <property type="entry name" value="6PFK_2-Ptase"/>
    <property type="match status" value="1"/>
</dbReference>
<evidence type="ECO:0000313" key="4">
    <source>
        <dbReference type="EMBL" id="SDK69237.1"/>
    </source>
</evidence>
<dbReference type="SUPFAM" id="SSF53254">
    <property type="entry name" value="Phosphoglycerate mutase-like"/>
    <property type="match status" value="1"/>
</dbReference>
<dbReference type="PANTHER" id="PTHR46517:SF1">
    <property type="entry name" value="FRUCTOSE-2,6-BISPHOSPHATASE TIGAR"/>
    <property type="match status" value="1"/>
</dbReference>
<dbReference type="GO" id="GO:0004331">
    <property type="term" value="F:fructose-2,6-bisphosphate 2-phosphatase activity"/>
    <property type="evidence" value="ECO:0007669"/>
    <property type="project" value="TreeGrafter"/>
</dbReference>
<dbReference type="GO" id="GO:0043456">
    <property type="term" value="P:regulation of pentose-phosphate shunt"/>
    <property type="evidence" value="ECO:0007669"/>
    <property type="project" value="TreeGrafter"/>
</dbReference>
<dbReference type="CDD" id="cd07067">
    <property type="entry name" value="HP_PGM_like"/>
    <property type="match status" value="1"/>
</dbReference>
<feature type="active site" description="Proton donor/acceptor" evidence="2">
    <location>
        <position position="77"/>
    </location>
</feature>
<accession>A0A1G9DZC9</accession>